<keyword evidence="3" id="KW-1185">Reference proteome</keyword>
<evidence type="ECO:0000313" key="1">
    <source>
        <dbReference type="EMBL" id="PNT68578.1"/>
    </source>
</evidence>
<sequence length="102" mass="10838">MSLPCSSVSLTLSLSPRQRHQPGHLLQPSSVSVWPRATLPARSLPAPPLSPLSLSWSLPYPSQLASASHLLQTSSAVVRPRAASPARAPPVPSLSRMSLFLL</sequence>
<organism evidence="1">
    <name type="scientific">Brachypodium distachyon</name>
    <name type="common">Purple false brome</name>
    <name type="synonym">Trachynia distachya</name>
    <dbReference type="NCBI Taxonomy" id="15368"/>
    <lineage>
        <taxon>Eukaryota</taxon>
        <taxon>Viridiplantae</taxon>
        <taxon>Streptophyta</taxon>
        <taxon>Embryophyta</taxon>
        <taxon>Tracheophyta</taxon>
        <taxon>Spermatophyta</taxon>
        <taxon>Magnoliopsida</taxon>
        <taxon>Liliopsida</taxon>
        <taxon>Poales</taxon>
        <taxon>Poaceae</taxon>
        <taxon>BOP clade</taxon>
        <taxon>Pooideae</taxon>
        <taxon>Stipodae</taxon>
        <taxon>Brachypodieae</taxon>
        <taxon>Brachypodium</taxon>
    </lineage>
</organism>
<evidence type="ECO:0000313" key="3">
    <source>
        <dbReference type="Proteomes" id="UP000008810"/>
    </source>
</evidence>
<dbReference type="EnsemblPlants" id="PNT68578">
    <property type="protein sequence ID" value="PNT68578"/>
    <property type="gene ID" value="BRADI_3g42891v3"/>
</dbReference>
<evidence type="ECO:0000313" key="2">
    <source>
        <dbReference type="EnsemblPlants" id="PNT68578"/>
    </source>
</evidence>
<name>A0A2K2D2T7_BRADI</name>
<proteinExistence type="predicted"/>
<dbReference type="EMBL" id="CM000882">
    <property type="protein sequence ID" value="PNT68578.1"/>
    <property type="molecule type" value="Genomic_DNA"/>
</dbReference>
<dbReference type="Proteomes" id="UP000008810">
    <property type="component" value="Chromosome 3"/>
</dbReference>
<dbReference type="Gramene" id="PNT68578">
    <property type="protein sequence ID" value="PNT68578"/>
    <property type="gene ID" value="BRADI_3g42891v3"/>
</dbReference>
<accession>A0A2K2D2T7</accession>
<reference evidence="2" key="3">
    <citation type="submission" date="2018-08" db="UniProtKB">
        <authorList>
            <consortium name="EnsemblPlants"/>
        </authorList>
    </citation>
    <scope>IDENTIFICATION</scope>
    <source>
        <strain evidence="2">cv. Bd21</strain>
    </source>
</reference>
<dbReference type="InParanoid" id="A0A2K2D2T7"/>
<protein>
    <submittedName>
        <fullName evidence="1 2">Uncharacterized protein</fullName>
    </submittedName>
</protein>
<reference evidence="1" key="2">
    <citation type="submission" date="2017-06" db="EMBL/GenBank/DDBJ databases">
        <title>WGS assembly of Brachypodium distachyon.</title>
        <authorList>
            <consortium name="The International Brachypodium Initiative"/>
            <person name="Lucas S."/>
            <person name="Harmon-Smith M."/>
            <person name="Lail K."/>
            <person name="Tice H."/>
            <person name="Grimwood J."/>
            <person name="Bruce D."/>
            <person name="Barry K."/>
            <person name="Shu S."/>
            <person name="Lindquist E."/>
            <person name="Wang M."/>
            <person name="Pitluck S."/>
            <person name="Vogel J.P."/>
            <person name="Garvin D.F."/>
            <person name="Mockler T.C."/>
            <person name="Schmutz J."/>
            <person name="Rokhsar D."/>
            <person name="Bevan M.W."/>
        </authorList>
    </citation>
    <scope>NUCLEOTIDE SEQUENCE</scope>
    <source>
        <strain evidence="1">Bd21</strain>
    </source>
</reference>
<dbReference type="AlphaFoldDB" id="A0A2K2D2T7"/>
<reference evidence="1 2" key="1">
    <citation type="journal article" date="2010" name="Nature">
        <title>Genome sequencing and analysis of the model grass Brachypodium distachyon.</title>
        <authorList>
            <consortium name="International Brachypodium Initiative"/>
        </authorList>
    </citation>
    <scope>NUCLEOTIDE SEQUENCE [LARGE SCALE GENOMIC DNA]</scope>
    <source>
        <strain evidence="1 2">Bd21</strain>
    </source>
</reference>
<gene>
    <name evidence="1" type="ORF">BRADI_3g42891v3</name>
</gene>